<evidence type="ECO:0000259" key="4">
    <source>
        <dbReference type="Pfam" id="PF13407"/>
    </source>
</evidence>
<name>A0ABT5YX88_9ACTN</name>
<dbReference type="InterPro" id="IPR050555">
    <property type="entry name" value="Bact_Solute-Bind_Prot2"/>
</dbReference>
<evidence type="ECO:0000256" key="3">
    <source>
        <dbReference type="SAM" id="SignalP"/>
    </source>
</evidence>
<dbReference type="SUPFAM" id="SSF53822">
    <property type="entry name" value="Periplasmic binding protein-like I"/>
    <property type="match status" value="1"/>
</dbReference>
<dbReference type="Gene3D" id="3.40.50.2300">
    <property type="match status" value="2"/>
</dbReference>
<dbReference type="Proteomes" id="UP001220022">
    <property type="component" value="Unassembled WGS sequence"/>
</dbReference>
<dbReference type="PROSITE" id="PS51257">
    <property type="entry name" value="PROKAR_LIPOPROTEIN"/>
    <property type="match status" value="1"/>
</dbReference>
<comment type="subcellular location">
    <subcellularLocation>
        <location evidence="1">Cell envelope</location>
    </subcellularLocation>
</comment>
<organism evidence="5 6">
    <name type="scientific">Streptantibioticus ferralitis</name>
    <dbReference type="NCBI Taxonomy" id="236510"/>
    <lineage>
        <taxon>Bacteria</taxon>
        <taxon>Bacillati</taxon>
        <taxon>Actinomycetota</taxon>
        <taxon>Actinomycetes</taxon>
        <taxon>Kitasatosporales</taxon>
        <taxon>Streptomycetaceae</taxon>
        <taxon>Streptantibioticus</taxon>
    </lineage>
</organism>
<dbReference type="PANTHER" id="PTHR30036:SF1">
    <property type="entry name" value="D-XYLOSE-BINDING PERIPLASMIC PROTEIN"/>
    <property type="match status" value="1"/>
</dbReference>
<dbReference type="InterPro" id="IPR028082">
    <property type="entry name" value="Peripla_BP_I"/>
</dbReference>
<gene>
    <name evidence="5" type="ORF">P2L57_09395</name>
</gene>
<evidence type="ECO:0000256" key="2">
    <source>
        <dbReference type="ARBA" id="ARBA00022729"/>
    </source>
</evidence>
<dbReference type="RefSeq" id="WP_275811356.1">
    <property type="nucleotide sequence ID" value="NZ_BAAANM010000018.1"/>
</dbReference>
<dbReference type="Pfam" id="PF13407">
    <property type="entry name" value="Peripla_BP_4"/>
    <property type="match status" value="1"/>
</dbReference>
<evidence type="ECO:0000256" key="1">
    <source>
        <dbReference type="ARBA" id="ARBA00004196"/>
    </source>
</evidence>
<evidence type="ECO:0000313" key="6">
    <source>
        <dbReference type="Proteomes" id="UP001220022"/>
    </source>
</evidence>
<evidence type="ECO:0000313" key="5">
    <source>
        <dbReference type="EMBL" id="MDF2255931.1"/>
    </source>
</evidence>
<reference evidence="5 6" key="1">
    <citation type="submission" date="2023-03" db="EMBL/GenBank/DDBJ databases">
        <title>Draft genome sequence of type strain Streptomyces ferralitis JCM 14344.</title>
        <authorList>
            <person name="Klaysubun C."/>
            <person name="Duangmal K."/>
        </authorList>
    </citation>
    <scope>NUCLEOTIDE SEQUENCE [LARGE SCALE GENOMIC DNA]</scope>
    <source>
        <strain evidence="5 6">JCM 14344</strain>
    </source>
</reference>
<keyword evidence="6" id="KW-1185">Reference proteome</keyword>
<feature type="domain" description="Periplasmic binding protein" evidence="4">
    <location>
        <begin position="45"/>
        <end position="305"/>
    </location>
</feature>
<sequence>MNTTLRRAVIATAAVSITLSMTACGKKAGDAAKPSAADVSQGFRIGLALPENQTTRYEAVDRPQIQQRLRALCPKCQIDYENATQNANTQEAQLDTLINDGDKVIILDPVDYKAIQPSVEKAHAKGIKIISYDRLSQGPIDGYVSFDNTQVGKQQAQGLLDALGSKATPSTPIVMINGDSADPNAAQYKAGAHSVLNGKVRIAAEYDTTGWQATEANKEVVSAITRLGKANIAAVYSANDGMAAGVVSALLTSHVSPLPPISGQDAQLDAAQRIVAGLQSFTIYKPYAVEANTAAQMAIELATNQPVVVADSRVSSATNKNIPAKLVATTIMDSRNIRQTVIADGLYTVDQICTEQYATDCVKIGLK</sequence>
<proteinExistence type="predicted"/>
<protein>
    <submittedName>
        <fullName evidence="5">Substrate-binding domain-containing protein</fullName>
    </submittedName>
</protein>
<dbReference type="InterPro" id="IPR025997">
    <property type="entry name" value="SBP_2_dom"/>
</dbReference>
<feature type="chain" id="PRO_5046743624" evidence="3">
    <location>
        <begin position="24"/>
        <end position="367"/>
    </location>
</feature>
<feature type="signal peptide" evidence="3">
    <location>
        <begin position="1"/>
        <end position="23"/>
    </location>
</feature>
<accession>A0ABT5YX88</accession>
<comment type="caution">
    <text evidence="5">The sequence shown here is derived from an EMBL/GenBank/DDBJ whole genome shotgun (WGS) entry which is preliminary data.</text>
</comment>
<dbReference type="PANTHER" id="PTHR30036">
    <property type="entry name" value="D-XYLOSE-BINDING PERIPLASMIC PROTEIN"/>
    <property type="match status" value="1"/>
</dbReference>
<keyword evidence="2 3" id="KW-0732">Signal</keyword>
<dbReference type="EMBL" id="JARHTQ010000005">
    <property type="protein sequence ID" value="MDF2255931.1"/>
    <property type="molecule type" value="Genomic_DNA"/>
</dbReference>